<dbReference type="GO" id="GO:0033014">
    <property type="term" value="P:tetrapyrrole biosynthetic process"/>
    <property type="evidence" value="ECO:0007669"/>
    <property type="project" value="InterPro"/>
</dbReference>
<organism evidence="2 3">
    <name type="scientific">Sphingomonas ginkgonis</name>
    <dbReference type="NCBI Taxonomy" id="2315330"/>
    <lineage>
        <taxon>Bacteria</taxon>
        <taxon>Pseudomonadati</taxon>
        <taxon>Pseudomonadota</taxon>
        <taxon>Alphaproteobacteria</taxon>
        <taxon>Sphingomonadales</taxon>
        <taxon>Sphingomonadaceae</taxon>
        <taxon>Sphingomonas</taxon>
    </lineage>
</organism>
<evidence type="ECO:0000259" key="1">
    <source>
        <dbReference type="Pfam" id="PF02602"/>
    </source>
</evidence>
<dbReference type="OrthoDB" id="7424801at2"/>
<dbReference type="AlphaFoldDB" id="A0A429VDH6"/>
<feature type="domain" description="Tetrapyrrole biosynthesis uroporphyrinogen III synthase" evidence="1">
    <location>
        <begin position="3"/>
        <end position="186"/>
    </location>
</feature>
<dbReference type="Proteomes" id="UP000274661">
    <property type="component" value="Unassembled WGS sequence"/>
</dbReference>
<gene>
    <name evidence="2" type="ORF">HMF7854_02365</name>
</gene>
<dbReference type="InterPro" id="IPR036108">
    <property type="entry name" value="4pyrrol_syn_uPrphyn_synt_sf"/>
</dbReference>
<comment type="caution">
    <text evidence="2">The sequence shown here is derived from an EMBL/GenBank/DDBJ whole genome shotgun (WGS) entry which is preliminary data.</text>
</comment>
<dbReference type="Gene3D" id="3.40.50.10090">
    <property type="match status" value="1"/>
</dbReference>
<dbReference type="InterPro" id="IPR003754">
    <property type="entry name" value="4pyrrol_synth_uPrphyn_synth"/>
</dbReference>
<proteinExistence type="predicted"/>
<dbReference type="SUPFAM" id="SSF69618">
    <property type="entry name" value="HemD-like"/>
    <property type="match status" value="1"/>
</dbReference>
<dbReference type="Pfam" id="PF02602">
    <property type="entry name" value="HEM4"/>
    <property type="match status" value="1"/>
</dbReference>
<accession>A0A429VDH6</accession>
<keyword evidence="3" id="KW-1185">Reference proteome</keyword>
<sequence>MARARGMGLEAIAVPLFEIQPLAAVLPAGGFDALLLTSANAARMLDGRCRELPVHAVGAATARAAEAAGYAVASRGTGGVQALLSDLPPHLRLLHPCGEDRIAVAARQPVTAIPIYRSAMLPAPPLAVLEGQVALVHSLRAGARLAELADAQQLDRGRIGVAAISPAAAAAAGPGWRRVAAAAEPADSVLLPLAARLCHDGGAG</sequence>
<reference evidence="2 3" key="1">
    <citation type="submission" date="2018-12" db="EMBL/GenBank/DDBJ databases">
        <title>Sphingomonas sp. HMF7854 Genome sequencing and assembly.</title>
        <authorList>
            <person name="Cha I."/>
            <person name="Kang H."/>
            <person name="Kim H."/>
            <person name="Kang J."/>
            <person name="Joh K."/>
        </authorList>
    </citation>
    <scope>NUCLEOTIDE SEQUENCE [LARGE SCALE GENOMIC DNA]</scope>
    <source>
        <strain evidence="2 3">HMF7854</strain>
    </source>
</reference>
<dbReference type="GO" id="GO:0004852">
    <property type="term" value="F:uroporphyrinogen-III synthase activity"/>
    <property type="evidence" value="ECO:0007669"/>
    <property type="project" value="InterPro"/>
</dbReference>
<protein>
    <submittedName>
        <fullName evidence="2">Uroporphyrinogen-III synthase</fullName>
    </submittedName>
</protein>
<dbReference type="EMBL" id="RWJF01000001">
    <property type="protein sequence ID" value="RST32075.1"/>
    <property type="molecule type" value="Genomic_DNA"/>
</dbReference>
<name>A0A429VDH6_9SPHN</name>
<evidence type="ECO:0000313" key="3">
    <source>
        <dbReference type="Proteomes" id="UP000274661"/>
    </source>
</evidence>
<evidence type="ECO:0000313" key="2">
    <source>
        <dbReference type="EMBL" id="RST32075.1"/>
    </source>
</evidence>